<sequence length="137" mass="16024">MLRCQRNNLTMSSSSSSSSSLSSSSSSSLKQKINIKKKYKFSFHQWIATDLLCCPLCEEDKKCCLRKYRRKLFKNFRKALSQISMDRCTSPKVTFSLVCFFEWIFDQINSNCEKLTLENRFCRTFEIPLSDVIVKII</sequence>
<proteinExistence type="predicted"/>
<keyword evidence="3" id="KW-1185">Reference proteome</keyword>
<feature type="compositionally biased region" description="Low complexity" evidence="1">
    <location>
        <begin position="12"/>
        <end position="25"/>
    </location>
</feature>
<evidence type="ECO:0000256" key="1">
    <source>
        <dbReference type="SAM" id="MobiDB-lite"/>
    </source>
</evidence>
<feature type="region of interest" description="Disordered" evidence="1">
    <location>
        <begin position="1"/>
        <end position="25"/>
    </location>
</feature>
<reference evidence="2 3" key="1">
    <citation type="submission" date="2015-01" db="EMBL/GenBank/DDBJ databases">
        <title>Evolution of Trichinella species and genotypes.</title>
        <authorList>
            <person name="Korhonen P.K."/>
            <person name="Edoardo P."/>
            <person name="Giuseppe L.R."/>
            <person name="Gasser R.B."/>
        </authorList>
    </citation>
    <scope>NUCLEOTIDE SEQUENCE [LARGE SCALE GENOMIC DNA]</scope>
    <source>
        <strain evidence="2">ISS1029</strain>
    </source>
</reference>
<dbReference type="OrthoDB" id="10595787at2759"/>
<feature type="compositionally biased region" description="Polar residues" evidence="1">
    <location>
        <begin position="1"/>
        <end position="11"/>
    </location>
</feature>
<organism evidence="2 3">
    <name type="scientific">Trichinella zimbabwensis</name>
    <dbReference type="NCBI Taxonomy" id="268475"/>
    <lineage>
        <taxon>Eukaryota</taxon>
        <taxon>Metazoa</taxon>
        <taxon>Ecdysozoa</taxon>
        <taxon>Nematoda</taxon>
        <taxon>Enoplea</taxon>
        <taxon>Dorylaimia</taxon>
        <taxon>Trichinellida</taxon>
        <taxon>Trichinellidae</taxon>
        <taxon>Trichinella</taxon>
    </lineage>
</organism>
<evidence type="ECO:0000313" key="2">
    <source>
        <dbReference type="EMBL" id="KRZ08220.1"/>
    </source>
</evidence>
<comment type="caution">
    <text evidence="2">The sequence shown here is derived from an EMBL/GenBank/DDBJ whole genome shotgun (WGS) entry which is preliminary data.</text>
</comment>
<accession>A0A0V1HD18</accession>
<dbReference type="Proteomes" id="UP000055024">
    <property type="component" value="Unassembled WGS sequence"/>
</dbReference>
<protein>
    <submittedName>
        <fullName evidence="2">Uncharacterized protein</fullName>
    </submittedName>
</protein>
<dbReference type="EMBL" id="JYDP01000090">
    <property type="protein sequence ID" value="KRZ08220.1"/>
    <property type="molecule type" value="Genomic_DNA"/>
</dbReference>
<name>A0A0V1HD18_9BILA</name>
<dbReference type="AlphaFoldDB" id="A0A0V1HD18"/>
<gene>
    <name evidence="2" type="ORF">T11_1436</name>
</gene>
<evidence type="ECO:0000313" key="3">
    <source>
        <dbReference type="Proteomes" id="UP000055024"/>
    </source>
</evidence>